<accession>A0A9D4KU17</accession>
<evidence type="ECO:0000313" key="2">
    <source>
        <dbReference type="Proteomes" id="UP000828390"/>
    </source>
</evidence>
<evidence type="ECO:0000313" key="1">
    <source>
        <dbReference type="EMBL" id="KAH3845081.1"/>
    </source>
</evidence>
<dbReference type="PANTHER" id="PTHR13318">
    <property type="entry name" value="PARTNER OF PAIRED, ISOFORM B-RELATED"/>
    <property type="match status" value="1"/>
</dbReference>
<reference evidence="1" key="2">
    <citation type="submission" date="2020-11" db="EMBL/GenBank/DDBJ databases">
        <authorList>
            <person name="McCartney M.A."/>
            <person name="Auch B."/>
            <person name="Kono T."/>
            <person name="Mallez S."/>
            <person name="Becker A."/>
            <person name="Gohl D.M."/>
            <person name="Silverstein K.A.T."/>
            <person name="Koren S."/>
            <person name="Bechman K.B."/>
            <person name="Herman A."/>
            <person name="Abrahante J.E."/>
            <person name="Garbe J."/>
        </authorList>
    </citation>
    <scope>NUCLEOTIDE SEQUENCE</scope>
    <source>
        <strain evidence="1">Duluth1</strain>
        <tissue evidence="1">Whole animal</tissue>
    </source>
</reference>
<proteinExistence type="predicted"/>
<dbReference type="SUPFAM" id="SSF52047">
    <property type="entry name" value="RNI-like"/>
    <property type="match status" value="1"/>
</dbReference>
<comment type="caution">
    <text evidence="1">The sequence shown here is derived from an EMBL/GenBank/DDBJ whole genome shotgun (WGS) entry which is preliminary data.</text>
</comment>
<gene>
    <name evidence="1" type="ORF">DPMN_087351</name>
</gene>
<dbReference type="InterPro" id="IPR006553">
    <property type="entry name" value="Leu-rich_rpt_Cys-con_subtyp"/>
</dbReference>
<dbReference type="EMBL" id="JAIWYP010000003">
    <property type="protein sequence ID" value="KAH3845081.1"/>
    <property type="molecule type" value="Genomic_DNA"/>
</dbReference>
<organism evidence="1 2">
    <name type="scientific">Dreissena polymorpha</name>
    <name type="common">Zebra mussel</name>
    <name type="synonym">Mytilus polymorpha</name>
    <dbReference type="NCBI Taxonomy" id="45954"/>
    <lineage>
        <taxon>Eukaryota</taxon>
        <taxon>Metazoa</taxon>
        <taxon>Spiralia</taxon>
        <taxon>Lophotrochozoa</taxon>
        <taxon>Mollusca</taxon>
        <taxon>Bivalvia</taxon>
        <taxon>Autobranchia</taxon>
        <taxon>Heteroconchia</taxon>
        <taxon>Euheterodonta</taxon>
        <taxon>Imparidentia</taxon>
        <taxon>Neoheterodontei</taxon>
        <taxon>Myida</taxon>
        <taxon>Dreissenoidea</taxon>
        <taxon>Dreissenidae</taxon>
        <taxon>Dreissena</taxon>
    </lineage>
</organism>
<dbReference type="Gene3D" id="3.80.10.10">
    <property type="entry name" value="Ribonuclease Inhibitor"/>
    <property type="match status" value="1"/>
</dbReference>
<dbReference type="Proteomes" id="UP000828390">
    <property type="component" value="Unassembled WGS sequence"/>
</dbReference>
<dbReference type="GO" id="GO:0019005">
    <property type="term" value="C:SCF ubiquitin ligase complex"/>
    <property type="evidence" value="ECO:0007669"/>
    <property type="project" value="TreeGrafter"/>
</dbReference>
<dbReference type="InterPro" id="IPR032675">
    <property type="entry name" value="LRR_dom_sf"/>
</dbReference>
<name>A0A9D4KU17_DREPO</name>
<dbReference type="GO" id="GO:0031146">
    <property type="term" value="P:SCF-dependent proteasomal ubiquitin-dependent protein catabolic process"/>
    <property type="evidence" value="ECO:0007669"/>
    <property type="project" value="TreeGrafter"/>
</dbReference>
<dbReference type="AlphaFoldDB" id="A0A9D4KU17"/>
<protein>
    <submittedName>
        <fullName evidence="1">Uncharacterized protein</fullName>
    </submittedName>
</protein>
<sequence length="201" mass="23737">MNYLTTLSLANCYELSDECLDQIAKCCPILRSINLTCCCRITDMGFVQFAQQCARITEIILNDNEEHQIGLTDHAFAEVAECHNHLERLTLGRFSKITYEAIHELICNCPKLTEILFCYTDREWSFDVVITESKVDMTQVETLEFTERLRRELEKLQFLREDDLEYLWRNVSAIRLHRDCLSRRNKEKLFTDWDKAGLPWL</sequence>
<reference evidence="1" key="1">
    <citation type="journal article" date="2019" name="bioRxiv">
        <title>The Genome of the Zebra Mussel, Dreissena polymorpha: A Resource for Invasive Species Research.</title>
        <authorList>
            <person name="McCartney M.A."/>
            <person name="Auch B."/>
            <person name="Kono T."/>
            <person name="Mallez S."/>
            <person name="Zhang Y."/>
            <person name="Obille A."/>
            <person name="Becker A."/>
            <person name="Abrahante J.E."/>
            <person name="Garbe J."/>
            <person name="Badalamenti J.P."/>
            <person name="Herman A."/>
            <person name="Mangelson H."/>
            <person name="Liachko I."/>
            <person name="Sullivan S."/>
            <person name="Sone E.D."/>
            <person name="Koren S."/>
            <person name="Silverstein K.A.T."/>
            <person name="Beckman K.B."/>
            <person name="Gohl D.M."/>
        </authorList>
    </citation>
    <scope>NUCLEOTIDE SEQUENCE</scope>
    <source>
        <strain evidence="1">Duluth1</strain>
        <tissue evidence="1">Whole animal</tissue>
    </source>
</reference>
<dbReference type="SMART" id="SM00367">
    <property type="entry name" value="LRR_CC"/>
    <property type="match status" value="3"/>
</dbReference>
<keyword evidence="2" id="KW-1185">Reference proteome</keyword>